<evidence type="ECO:0000256" key="7">
    <source>
        <dbReference type="ARBA" id="ARBA00047599"/>
    </source>
</evidence>
<dbReference type="GO" id="GO:0050136">
    <property type="term" value="F:NADH dehydrogenase (quinone) (non-electrogenic) activity"/>
    <property type="evidence" value="ECO:0007669"/>
    <property type="project" value="UniProtKB-EC"/>
</dbReference>
<evidence type="ECO:0000256" key="5">
    <source>
        <dbReference type="ARBA" id="ARBA00023002"/>
    </source>
</evidence>
<name>A0A0A9ZGJ2_LYGHE</name>
<gene>
    <name evidence="9" type="primary">NDH2</name>
    <name evidence="9" type="ORF">CM83_100261</name>
</gene>
<accession>A0A0A9ZGJ2</accession>
<comment type="catalytic activity">
    <reaction evidence="7">
        <text>a quinone + NADH + H(+) = a quinol + NAD(+)</text>
        <dbReference type="Rhea" id="RHEA:46160"/>
        <dbReference type="ChEBI" id="CHEBI:15378"/>
        <dbReference type="ChEBI" id="CHEBI:24646"/>
        <dbReference type="ChEBI" id="CHEBI:57540"/>
        <dbReference type="ChEBI" id="CHEBI:57945"/>
        <dbReference type="ChEBI" id="CHEBI:132124"/>
        <dbReference type="EC" id="1.6.5.9"/>
    </reaction>
</comment>
<dbReference type="EMBL" id="GBHO01000956">
    <property type="protein sequence ID" value="JAG42648.1"/>
    <property type="molecule type" value="Transcribed_RNA"/>
</dbReference>
<dbReference type="PANTHER" id="PTHR43706">
    <property type="entry name" value="NADH DEHYDROGENASE"/>
    <property type="match status" value="1"/>
</dbReference>
<keyword evidence="9" id="KW-0830">Ubiquinone</keyword>
<keyword evidence="5" id="KW-0560">Oxidoreductase</keyword>
<reference evidence="9" key="2">
    <citation type="submission" date="2014-07" db="EMBL/GenBank/DDBJ databases">
        <authorList>
            <person name="Hull J."/>
        </authorList>
    </citation>
    <scope>NUCLEOTIDE SEQUENCE</scope>
</reference>
<keyword evidence="4" id="KW-0274">FAD</keyword>
<evidence type="ECO:0000313" key="9">
    <source>
        <dbReference type="EMBL" id="JAG42648.1"/>
    </source>
</evidence>
<protein>
    <recommendedName>
        <fullName evidence="2">NADH:ubiquinone reductase (non-electrogenic)</fullName>
        <ecNumber evidence="2">1.6.5.9</ecNumber>
    </recommendedName>
</protein>
<dbReference type="PANTHER" id="PTHR43706:SF47">
    <property type="entry name" value="EXTERNAL NADH-UBIQUINONE OXIDOREDUCTASE 1, MITOCHONDRIAL-RELATED"/>
    <property type="match status" value="1"/>
</dbReference>
<dbReference type="GO" id="GO:0005739">
    <property type="term" value="C:mitochondrion"/>
    <property type="evidence" value="ECO:0007669"/>
    <property type="project" value="TreeGrafter"/>
</dbReference>
<evidence type="ECO:0000256" key="3">
    <source>
        <dbReference type="ARBA" id="ARBA00022630"/>
    </source>
</evidence>
<evidence type="ECO:0000256" key="6">
    <source>
        <dbReference type="ARBA" id="ARBA00023027"/>
    </source>
</evidence>
<dbReference type="InterPro" id="IPR045024">
    <property type="entry name" value="NDH-2"/>
</dbReference>
<dbReference type="InterPro" id="IPR036188">
    <property type="entry name" value="FAD/NAD-bd_sf"/>
</dbReference>
<dbReference type="AlphaFoldDB" id="A0A0A9ZGJ2"/>
<keyword evidence="6" id="KW-0520">NAD</keyword>
<dbReference type="EC" id="1.6.5.9" evidence="2"/>
<comment type="catalytic activity">
    <reaction evidence="8">
        <text>a ubiquinone + NADH + H(+) = a ubiquinol + NAD(+)</text>
        <dbReference type="Rhea" id="RHEA:23152"/>
        <dbReference type="Rhea" id="RHEA-COMP:9565"/>
        <dbReference type="Rhea" id="RHEA-COMP:9566"/>
        <dbReference type="ChEBI" id="CHEBI:15378"/>
        <dbReference type="ChEBI" id="CHEBI:16389"/>
        <dbReference type="ChEBI" id="CHEBI:17976"/>
        <dbReference type="ChEBI" id="CHEBI:57540"/>
        <dbReference type="ChEBI" id="CHEBI:57945"/>
    </reaction>
</comment>
<keyword evidence="3" id="KW-0285">Flavoprotein</keyword>
<dbReference type="SUPFAM" id="SSF51905">
    <property type="entry name" value="FAD/NAD(P)-binding domain"/>
    <property type="match status" value="1"/>
</dbReference>
<sequence length="156" mass="17477">MLYTPLLAGSAVGTLESRDIVYPTRPLSRKRNFTFHQGAAIKLDSKNKIVYARPHNEEIFSDKSNRTIADSSSVNTTPNSSEGIAMQIPYDYLIVGIGAEPATFGIPGVRENVFFLKEAIDGYRIRTKLHDLFEAASLPLRIDANRSILEQQQEYE</sequence>
<comment type="similarity">
    <text evidence="1">Belongs to the NADH dehydrogenase family.</text>
</comment>
<evidence type="ECO:0000256" key="1">
    <source>
        <dbReference type="ARBA" id="ARBA00005272"/>
    </source>
</evidence>
<reference evidence="9" key="1">
    <citation type="journal article" date="2014" name="PLoS ONE">
        <title>Transcriptome-Based Identification of ABC Transporters in the Western Tarnished Plant Bug Lygus hesperus.</title>
        <authorList>
            <person name="Hull J.J."/>
            <person name="Chaney K."/>
            <person name="Geib S.M."/>
            <person name="Fabrick J.A."/>
            <person name="Brent C.S."/>
            <person name="Walsh D."/>
            <person name="Lavine L.C."/>
        </authorList>
    </citation>
    <scope>NUCLEOTIDE SEQUENCE</scope>
</reference>
<organism evidence="9">
    <name type="scientific">Lygus hesperus</name>
    <name type="common">Western plant bug</name>
    <dbReference type="NCBI Taxonomy" id="30085"/>
    <lineage>
        <taxon>Eukaryota</taxon>
        <taxon>Metazoa</taxon>
        <taxon>Ecdysozoa</taxon>
        <taxon>Arthropoda</taxon>
        <taxon>Hexapoda</taxon>
        <taxon>Insecta</taxon>
        <taxon>Pterygota</taxon>
        <taxon>Neoptera</taxon>
        <taxon>Paraneoptera</taxon>
        <taxon>Hemiptera</taxon>
        <taxon>Heteroptera</taxon>
        <taxon>Panheteroptera</taxon>
        <taxon>Cimicomorpha</taxon>
        <taxon>Miridae</taxon>
        <taxon>Mirini</taxon>
        <taxon>Lygus</taxon>
    </lineage>
</organism>
<evidence type="ECO:0000256" key="4">
    <source>
        <dbReference type="ARBA" id="ARBA00022827"/>
    </source>
</evidence>
<dbReference type="Gene3D" id="3.50.50.100">
    <property type="match status" value="1"/>
</dbReference>
<evidence type="ECO:0000256" key="2">
    <source>
        <dbReference type="ARBA" id="ARBA00012637"/>
    </source>
</evidence>
<proteinExistence type="inferred from homology"/>
<evidence type="ECO:0000256" key="8">
    <source>
        <dbReference type="ARBA" id="ARBA00049010"/>
    </source>
</evidence>